<dbReference type="Proteomes" id="UP001060085">
    <property type="component" value="Linkage Group LG01"/>
</dbReference>
<proteinExistence type="predicted"/>
<dbReference type="EMBL" id="CM044701">
    <property type="protein sequence ID" value="KAI5680249.1"/>
    <property type="molecule type" value="Genomic_DNA"/>
</dbReference>
<sequence>MQEDADQHRETEVAPALIAVHPAQQSIAVAVGSDLRVFNLHEGYPAKLVDDSEEHNANTNVHKHSIRAIRYGAKGNLFVSAGDDKLVKIWKTDSWRCTSTVLSEKRVSAVAISNDGLYVCFADKFGVVYVVDVEELSKQSSTNKKGVPILAHYCSIITRLEFSPDGRFIISADRDFKIRVTVFPRNPLNGTHEIQSFCLGHTEFVSSLAFVRSLDHPQAFLVSGGGDSTVRLWDFTTGCLLDTCAVGEHEGFLQSNGKEDESSLPAVTDVCTSHDGSLVAVAIQSLAGIMLLSCNLSAKTLSIIKVISVSEENFIPTSIGSSSTERLLWMVMGASSLNSSDSTCVARVRVLSGFSGSNMESVEHETLILDDKDVPGGEVTLEKLQGSLLIEKQAFNAAAEAVKTAMRNLLIKKQYTEERREYRKRGRNDKKTI</sequence>
<organism evidence="1 2">
    <name type="scientific">Catharanthus roseus</name>
    <name type="common">Madagascar periwinkle</name>
    <name type="synonym">Vinca rosea</name>
    <dbReference type="NCBI Taxonomy" id="4058"/>
    <lineage>
        <taxon>Eukaryota</taxon>
        <taxon>Viridiplantae</taxon>
        <taxon>Streptophyta</taxon>
        <taxon>Embryophyta</taxon>
        <taxon>Tracheophyta</taxon>
        <taxon>Spermatophyta</taxon>
        <taxon>Magnoliopsida</taxon>
        <taxon>eudicotyledons</taxon>
        <taxon>Gunneridae</taxon>
        <taxon>Pentapetalae</taxon>
        <taxon>asterids</taxon>
        <taxon>lamiids</taxon>
        <taxon>Gentianales</taxon>
        <taxon>Apocynaceae</taxon>
        <taxon>Rauvolfioideae</taxon>
        <taxon>Vinceae</taxon>
        <taxon>Catharanthinae</taxon>
        <taxon>Catharanthus</taxon>
    </lineage>
</organism>
<evidence type="ECO:0000313" key="1">
    <source>
        <dbReference type="EMBL" id="KAI5680249.1"/>
    </source>
</evidence>
<reference evidence="2" key="1">
    <citation type="journal article" date="2023" name="Nat. Plants">
        <title>Single-cell RNA sequencing provides a high-resolution roadmap for understanding the multicellular compartmentation of specialized metabolism.</title>
        <authorList>
            <person name="Sun S."/>
            <person name="Shen X."/>
            <person name="Li Y."/>
            <person name="Li Y."/>
            <person name="Wang S."/>
            <person name="Li R."/>
            <person name="Zhang H."/>
            <person name="Shen G."/>
            <person name="Guo B."/>
            <person name="Wei J."/>
            <person name="Xu J."/>
            <person name="St-Pierre B."/>
            <person name="Chen S."/>
            <person name="Sun C."/>
        </authorList>
    </citation>
    <scope>NUCLEOTIDE SEQUENCE [LARGE SCALE GENOMIC DNA]</scope>
</reference>
<keyword evidence="2" id="KW-1185">Reference proteome</keyword>
<comment type="caution">
    <text evidence="1">The sequence shown here is derived from an EMBL/GenBank/DDBJ whole genome shotgun (WGS) entry which is preliminary data.</text>
</comment>
<gene>
    <name evidence="1" type="ORF">M9H77_01476</name>
</gene>
<name>A0ACC0C614_CATRO</name>
<evidence type="ECO:0000313" key="2">
    <source>
        <dbReference type="Proteomes" id="UP001060085"/>
    </source>
</evidence>
<accession>A0ACC0C614</accession>
<protein>
    <submittedName>
        <fullName evidence="1">Uncharacterized protein</fullName>
    </submittedName>
</protein>